<organism evidence="1 2">
    <name type="scientific">Marmota monax</name>
    <name type="common">Woodchuck</name>
    <dbReference type="NCBI Taxonomy" id="9995"/>
    <lineage>
        <taxon>Eukaryota</taxon>
        <taxon>Metazoa</taxon>
        <taxon>Chordata</taxon>
        <taxon>Craniata</taxon>
        <taxon>Vertebrata</taxon>
        <taxon>Euteleostomi</taxon>
        <taxon>Mammalia</taxon>
        <taxon>Eutheria</taxon>
        <taxon>Euarchontoglires</taxon>
        <taxon>Glires</taxon>
        <taxon>Rodentia</taxon>
        <taxon>Sciuromorpha</taxon>
        <taxon>Sciuridae</taxon>
        <taxon>Xerinae</taxon>
        <taxon>Marmotini</taxon>
        <taxon>Marmota</taxon>
    </lineage>
</organism>
<keyword evidence="2" id="KW-1185">Reference proteome</keyword>
<feature type="non-terminal residue" evidence="1">
    <location>
        <position position="1"/>
    </location>
</feature>
<sequence>NSGMNSYEEFDMINSLGFPPTHNDFLSIIHHPEGHSHPVNQVVHDPFQRKPMVIDVLYPGKTTAPKTEILGEISQIVQDLIG</sequence>
<feature type="non-terminal residue" evidence="1">
    <location>
        <position position="82"/>
    </location>
</feature>
<proteinExistence type="predicted"/>
<name>A0A5E4BD21_MARMO</name>
<dbReference type="Proteomes" id="UP000335636">
    <property type="component" value="Unassembled WGS sequence"/>
</dbReference>
<accession>A0A5E4BD21</accession>
<dbReference type="EMBL" id="CABDUW010000374">
    <property type="protein sequence ID" value="VTJ67316.1"/>
    <property type="molecule type" value="Genomic_DNA"/>
</dbReference>
<evidence type="ECO:0000313" key="1">
    <source>
        <dbReference type="EMBL" id="VTJ67316.1"/>
    </source>
</evidence>
<gene>
    <name evidence="1" type="ORF">MONAX_5E040560</name>
</gene>
<evidence type="ECO:0000313" key="2">
    <source>
        <dbReference type="Proteomes" id="UP000335636"/>
    </source>
</evidence>
<comment type="caution">
    <text evidence="1">The sequence shown here is derived from an EMBL/GenBank/DDBJ whole genome shotgun (WGS) entry which is preliminary data.</text>
</comment>
<dbReference type="AlphaFoldDB" id="A0A5E4BD21"/>
<reference evidence="1" key="1">
    <citation type="submission" date="2019-04" db="EMBL/GenBank/DDBJ databases">
        <authorList>
            <person name="Alioto T."/>
            <person name="Alioto T."/>
        </authorList>
    </citation>
    <scope>NUCLEOTIDE SEQUENCE [LARGE SCALE GENOMIC DNA]</scope>
</reference>
<protein>
    <submittedName>
        <fullName evidence="1">Uncharacterized protein</fullName>
    </submittedName>
</protein>